<dbReference type="InterPro" id="IPR027417">
    <property type="entry name" value="P-loop_NTPase"/>
</dbReference>
<dbReference type="InterPro" id="IPR050107">
    <property type="entry name" value="ABC_carbohydrate_import_ATPase"/>
</dbReference>
<gene>
    <name evidence="4" type="ORF">GCM10022215_19320</name>
</gene>
<evidence type="ECO:0000259" key="3">
    <source>
        <dbReference type="PROSITE" id="PS50893"/>
    </source>
</evidence>
<dbReference type="PANTHER" id="PTHR43790:SF4">
    <property type="entry name" value="GUANOSINE IMPORT ATP-BINDING PROTEIN NUPO"/>
    <property type="match status" value="1"/>
</dbReference>
<dbReference type="InterPro" id="IPR003593">
    <property type="entry name" value="AAA+_ATPase"/>
</dbReference>
<accession>A0ABP7XI56</accession>
<keyword evidence="1" id="KW-0547">Nucleotide-binding</keyword>
<dbReference type="SUPFAM" id="SSF52540">
    <property type="entry name" value="P-loop containing nucleoside triphosphate hydrolases"/>
    <property type="match status" value="2"/>
</dbReference>
<dbReference type="PANTHER" id="PTHR43790">
    <property type="entry name" value="CARBOHYDRATE TRANSPORT ATP-BINDING PROTEIN MG119-RELATED"/>
    <property type="match status" value="1"/>
</dbReference>
<dbReference type="CDD" id="cd03216">
    <property type="entry name" value="ABC_Carb_Monos_I"/>
    <property type="match status" value="1"/>
</dbReference>
<dbReference type="PROSITE" id="PS50893">
    <property type="entry name" value="ABC_TRANSPORTER_2"/>
    <property type="match status" value="2"/>
</dbReference>
<dbReference type="SMART" id="SM00382">
    <property type="entry name" value="AAA"/>
    <property type="match status" value="2"/>
</dbReference>
<dbReference type="InterPro" id="IPR003439">
    <property type="entry name" value="ABC_transporter-like_ATP-bd"/>
</dbReference>
<dbReference type="Gene3D" id="3.40.50.300">
    <property type="entry name" value="P-loop containing nucleotide triphosphate hydrolases"/>
    <property type="match status" value="2"/>
</dbReference>
<dbReference type="Pfam" id="PF00005">
    <property type="entry name" value="ABC_tran"/>
    <property type="match status" value="2"/>
</dbReference>
<organism evidence="4 5">
    <name type="scientific">Nocardioides fonticola</name>
    <dbReference type="NCBI Taxonomy" id="450363"/>
    <lineage>
        <taxon>Bacteria</taxon>
        <taxon>Bacillati</taxon>
        <taxon>Actinomycetota</taxon>
        <taxon>Actinomycetes</taxon>
        <taxon>Propionibacteriales</taxon>
        <taxon>Nocardioidaceae</taxon>
        <taxon>Nocardioides</taxon>
    </lineage>
</organism>
<protein>
    <submittedName>
        <fullName evidence="4">ABC transporter ATP-binding protein</fullName>
    </submittedName>
</protein>
<evidence type="ECO:0000256" key="1">
    <source>
        <dbReference type="ARBA" id="ARBA00022741"/>
    </source>
</evidence>
<evidence type="ECO:0000313" key="5">
    <source>
        <dbReference type="Proteomes" id="UP001501495"/>
    </source>
</evidence>
<dbReference type="EMBL" id="BAAAZH010000013">
    <property type="protein sequence ID" value="GAA4118113.1"/>
    <property type="molecule type" value="Genomic_DNA"/>
</dbReference>
<dbReference type="RefSeq" id="WP_344733139.1">
    <property type="nucleotide sequence ID" value="NZ_BAAAZH010000013.1"/>
</dbReference>
<dbReference type="Proteomes" id="UP001501495">
    <property type="component" value="Unassembled WGS sequence"/>
</dbReference>
<feature type="domain" description="ABC transporter" evidence="3">
    <location>
        <begin position="10"/>
        <end position="243"/>
    </location>
</feature>
<evidence type="ECO:0000256" key="2">
    <source>
        <dbReference type="ARBA" id="ARBA00022840"/>
    </source>
</evidence>
<feature type="domain" description="ABC transporter" evidence="3">
    <location>
        <begin position="265"/>
        <end position="505"/>
    </location>
</feature>
<comment type="caution">
    <text evidence="4">The sequence shown here is derived from an EMBL/GenBank/DDBJ whole genome shotgun (WGS) entry which is preliminary data.</text>
</comment>
<keyword evidence="5" id="KW-1185">Reference proteome</keyword>
<reference evidence="5" key="1">
    <citation type="journal article" date="2019" name="Int. J. Syst. Evol. Microbiol.">
        <title>The Global Catalogue of Microorganisms (GCM) 10K type strain sequencing project: providing services to taxonomists for standard genome sequencing and annotation.</title>
        <authorList>
            <consortium name="The Broad Institute Genomics Platform"/>
            <consortium name="The Broad Institute Genome Sequencing Center for Infectious Disease"/>
            <person name="Wu L."/>
            <person name="Ma J."/>
        </authorList>
    </citation>
    <scope>NUCLEOTIDE SEQUENCE [LARGE SCALE GENOMIC DNA]</scope>
    <source>
        <strain evidence="5">JCM 16703</strain>
    </source>
</reference>
<keyword evidence="2 4" id="KW-0067">ATP-binding</keyword>
<dbReference type="CDD" id="cd03215">
    <property type="entry name" value="ABC_Carb_Monos_II"/>
    <property type="match status" value="1"/>
</dbReference>
<name>A0ABP7XI56_9ACTN</name>
<dbReference type="GO" id="GO:0005524">
    <property type="term" value="F:ATP binding"/>
    <property type="evidence" value="ECO:0007669"/>
    <property type="project" value="UniProtKB-KW"/>
</dbReference>
<proteinExistence type="predicted"/>
<evidence type="ECO:0000313" key="4">
    <source>
        <dbReference type="EMBL" id="GAA4118113.1"/>
    </source>
</evidence>
<sequence length="506" mass="53946">MTLHHEEPLLEVLGLTKHFGEVKANTDVSLRIWPGEVHALVGENGAGKSTLLKMIYGVYHPDSGQLMVDGKEVEIASPADARAHGIGMVFQDLRLVPALTVAENVALALPEGMTLKLGSLAERIAQASDDFGLAVHPTAKVGQLSIGERQRVEILKVLMTGARLVILDEPTSVLAPQEVESLFKVVDHLRGQGFGVVIVTHKLDEVRTIADRATVLRGGRTVLSNITPGDYTNPELIEAMVGRSVADLARTVAEPVQDDAIAPALELRGVDCIGDKGNLALVGIDLVVRPGELVGIAGVAGSGQRELCEVALGLRRPTTGTVTVSGVEVRTPAQALGAGAVSIPEDPVADSVVGRLDVTQHMVLDGRRFPARRLGIDWRSVRRRTEKADERLGLKIAAQHRKVSELSGGNIQRVVLTRELAIDSSLVVAAYPSRGLDIANVRRTQELLLERRDAGAGVLMVSEDLDELMSIADRIVVMHNGHIAGEVAVGDFDRQSIGELMIGGAA</sequence>